<dbReference type="OrthoDB" id="9804023at2"/>
<feature type="region of interest" description="Disordered" evidence="1">
    <location>
        <begin position="200"/>
        <end position="219"/>
    </location>
</feature>
<evidence type="ECO:0000259" key="3">
    <source>
        <dbReference type="SMART" id="SM00460"/>
    </source>
</evidence>
<dbReference type="PANTHER" id="PTHR42736">
    <property type="entry name" value="PROTEIN-GLUTAMINE GAMMA-GLUTAMYLTRANSFERASE"/>
    <property type="match status" value="1"/>
</dbReference>
<dbReference type="STRING" id="1075402.AN216_16530"/>
<dbReference type="PATRIC" id="fig|1075402.3.peg.2243"/>
<evidence type="ECO:0000256" key="2">
    <source>
        <dbReference type="SAM" id="Phobius"/>
    </source>
</evidence>
<dbReference type="Gene3D" id="3.10.620.30">
    <property type="match status" value="1"/>
</dbReference>
<keyword evidence="2" id="KW-0812">Transmembrane</keyword>
<dbReference type="EMBL" id="LJGU01000131">
    <property type="protein sequence ID" value="OEV01652.1"/>
    <property type="molecule type" value="Genomic_DNA"/>
</dbReference>
<dbReference type="PANTHER" id="PTHR42736:SF1">
    <property type="entry name" value="PROTEIN-GLUTAMINE GAMMA-GLUTAMYLTRANSFERASE"/>
    <property type="match status" value="1"/>
</dbReference>
<feature type="transmembrane region" description="Helical" evidence="2">
    <location>
        <begin position="167"/>
        <end position="183"/>
    </location>
</feature>
<dbReference type="Proteomes" id="UP000176101">
    <property type="component" value="Unassembled WGS sequence"/>
</dbReference>
<dbReference type="InterPro" id="IPR021878">
    <property type="entry name" value="TgpA_N"/>
</dbReference>
<feature type="region of interest" description="Disordered" evidence="1">
    <location>
        <begin position="552"/>
        <end position="625"/>
    </location>
</feature>
<feature type="compositionally biased region" description="Polar residues" evidence="1">
    <location>
        <begin position="591"/>
        <end position="602"/>
    </location>
</feature>
<dbReference type="SMART" id="SM00460">
    <property type="entry name" value="TGc"/>
    <property type="match status" value="1"/>
</dbReference>
<evidence type="ECO:0000256" key="1">
    <source>
        <dbReference type="SAM" id="MobiDB-lite"/>
    </source>
</evidence>
<dbReference type="RefSeq" id="WP_070197446.1">
    <property type="nucleotide sequence ID" value="NZ_LJGU01000131.1"/>
</dbReference>
<evidence type="ECO:0000313" key="5">
    <source>
        <dbReference type="Proteomes" id="UP000176101"/>
    </source>
</evidence>
<dbReference type="InterPro" id="IPR038765">
    <property type="entry name" value="Papain-like_cys_pep_sf"/>
</dbReference>
<comment type="caution">
    <text evidence="4">The sequence shown here is derived from an EMBL/GenBank/DDBJ whole genome shotgun (WGS) entry which is preliminary data.</text>
</comment>
<dbReference type="Pfam" id="PF11992">
    <property type="entry name" value="TgpA_N"/>
    <property type="match status" value="1"/>
</dbReference>
<feature type="transmembrane region" description="Helical" evidence="2">
    <location>
        <begin position="117"/>
        <end position="136"/>
    </location>
</feature>
<evidence type="ECO:0000313" key="4">
    <source>
        <dbReference type="EMBL" id="OEV01652.1"/>
    </source>
</evidence>
<dbReference type="InterPro" id="IPR002931">
    <property type="entry name" value="Transglutaminase-like"/>
</dbReference>
<dbReference type="Pfam" id="PF01841">
    <property type="entry name" value="Transglut_core"/>
    <property type="match status" value="1"/>
</dbReference>
<feature type="transmembrane region" description="Helical" evidence="2">
    <location>
        <begin position="631"/>
        <end position="654"/>
    </location>
</feature>
<dbReference type="SUPFAM" id="SSF54001">
    <property type="entry name" value="Cysteine proteinases"/>
    <property type="match status" value="1"/>
</dbReference>
<feature type="transmembrane region" description="Helical" evidence="2">
    <location>
        <begin position="230"/>
        <end position="251"/>
    </location>
</feature>
<organism evidence="4 5">
    <name type="scientific">Streptomyces oceani</name>
    <dbReference type="NCBI Taxonomy" id="1075402"/>
    <lineage>
        <taxon>Bacteria</taxon>
        <taxon>Bacillati</taxon>
        <taxon>Actinomycetota</taxon>
        <taxon>Actinomycetes</taxon>
        <taxon>Kitasatosporales</taxon>
        <taxon>Streptomycetaceae</taxon>
        <taxon>Streptomyces</taxon>
    </lineage>
</organism>
<dbReference type="InterPro" id="IPR025403">
    <property type="entry name" value="TgpA-like_C"/>
</dbReference>
<feature type="domain" description="Transglutaminase-like" evidence="3">
    <location>
        <begin position="485"/>
        <end position="555"/>
    </location>
</feature>
<reference evidence="4 5" key="1">
    <citation type="journal article" date="2016" name="Front. Microbiol.">
        <title>Comparative Genomics Analysis of Streptomyces Species Reveals Their Adaptation to the Marine Environment and Their Diversity at the Genomic Level.</title>
        <authorList>
            <person name="Tian X."/>
            <person name="Zhang Z."/>
            <person name="Yang T."/>
            <person name="Chen M."/>
            <person name="Li J."/>
            <person name="Chen F."/>
            <person name="Yang J."/>
            <person name="Li W."/>
            <person name="Zhang B."/>
            <person name="Zhang Z."/>
            <person name="Wu J."/>
            <person name="Zhang C."/>
            <person name="Long L."/>
            <person name="Xiao J."/>
        </authorList>
    </citation>
    <scope>NUCLEOTIDE SEQUENCE [LARGE SCALE GENOMIC DNA]</scope>
    <source>
        <strain evidence="4 5">SCSIO 02100</strain>
    </source>
</reference>
<keyword evidence="2" id="KW-0472">Membrane</keyword>
<dbReference type="InterPro" id="IPR052901">
    <property type="entry name" value="Bact_TGase-like"/>
</dbReference>
<protein>
    <submittedName>
        <fullName evidence="4">Transglutaminase</fullName>
    </submittedName>
</protein>
<feature type="transmembrane region" description="Helical" evidence="2">
    <location>
        <begin position="58"/>
        <end position="76"/>
    </location>
</feature>
<keyword evidence="5" id="KW-1185">Reference proteome</keyword>
<dbReference type="Pfam" id="PF13559">
    <property type="entry name" value="DUF4129"/>
    <property type="match status" value="1"/>
</dbReference>
<accession>A0A1E7KCI2</accession>
<sequence length="794" mass="84739">MSGQGRLSVCAGVATIAAASALLPLVTPATWLLEVTLLILVQTCVGAAARRVPLPRPLTVAIQAVVSLLLLTAFFVSEHALAGVLPTPDAFRALGELMETGSQDVGRFAVPAPATEGIRLMLVGGVLVVALLVDVVAVTYRSAAPAGLPLLALYSVAAGLGEGGGRWLWFLCAAAGYLLLLLAEGRERLSQWGQIFENHARGTPAPAGKRRPYRPGGAAASVRTGRRIGALALGIALAVPAALPSLGGGLLDSLTPSDSGRSGDSTVSAVNPVVALQDSLNQPENRTVLTYRTNSPAPDEMYLRIVALDQFDGSSWKPSERRITEVPEQLPAPAGLDRDVRTRTVRTTVKAAEDYAQNWLPMPFPASRVKIDGRWRFEPEGRTLVGDRGQTTRGKRYEVESLVVQPTATQLKQAGAAPREIREEYTQVPDSLPSEVHKQAQRITSAAKTDYERAMALQEWFTQDGGFTYDTQVRAGSGSAAIVRFLQQKEGFCVHFAFSMAAMARTLDIPARVAVGFTPGTAGSDGRTSVGLRDAHAWPELYFEGVGWTRFEPTPTRGSTPDYALPDAPEQNRDDPGEPTQRPTPEPSEEPSAQPTPSQECTVEQKRADPECGQIAAPPGRGPGDGSGFPLGSVLLAGVGVVTVLGVPLLPLLWRTRVRSRRLRGDADALAGWRELLDIGWDYGIVPDESATPRTAVARLVRDGGLDPAATEAARRVASAVEQVLFAPVPEPADGLGRDVRRVREALGAASTRGARLRALLLPRSAVRVKWAAAERWARISGRCRSALRPRVAK</sequence>
<proteinExistence type="predicted"/>
<keyword evidence="2" id="KW-1133">Transmembrane helix</keyword>
<gene>
    <name evidence="4" type="ORF">AN216_16530</name>
</gene>
<name>A0A1E7KCI2_9ACTN</name>
<dbReference type="AlphaFoldDB" id="A0A1E7KCI2"/>